<dbReference type="AlphaFoldDB" id="U9U8D5"/>
<sequence length="100" mass="11577">MNSKFMNQYIDYLSDKINKRTGAEAPKLIVYDSFQKHLEKLVKEKFCNYGFDLAIILGGLINLCQPLNVVINKPFKVNLRKEWHLWMAADGAKQMNKGNL</sequence>
<dbReference type="STRING" id="747089.U9U8D5"/>
<dbReference type="HOGENOM" id="CLU_2307507_0_0_1"/>
<feature type="domain" description="DDE-1" evidence="1">
    <location>
        <begin position="1"/>
        <end position="94"/>
    </location>
</feature>
<organism evidence="2">
    <name type="scientific">Rhizophagus irregularis (strain DAOM 181602 / DAOM 197198 / MUCL 43194)</name>
    <name type="common">Arbuscular mycorrhizal fungus</name>
    <name type="synonym">Glomus intraradices</name>
    <dbReference type="NCBI Taxonomy" id="747089"/>
    <lineage>
        <taxon>Eukaryota</taxon>
        <taxon>Fungi</taxon>
        <taxon>Fungi incertae sedis</taxon>
        <taxon>Mucoromycota</taxon>
        <taxon>Glomeromycotina</taxon>
        <taxon>Glomeromycetes</taxon>
        <taxon>Glomerales</taxon>
        <taxon>Glomeraceae</taxon>
        <taxon>Rhizophagus</taxon>
    </lineage>
</organism>
<proteinExistence type="predicted"/>
<dbReference type="GO" id="GO:0003676">
    <property type="term" value="F:nucleic acid binding"/>
    <property type="evidence" value="ECO:0007669"/>
    <property type="project" value="InterPro"/>
</dbReference>
<dbReference type="Pfam" id="PF03184">
    <property type="entry name" value="DDE_1"/>
    <property type="match status" value="1"/>
</dbReference>
<name>U9U8D5_RHIID</name>
<reference evidence="2" key="1">
    <citation type="submission" date="2013-07" db="EMBL/GenBank/DDBJ databases">
        <title>The genome of an arbuscular mycorrhizal fungus provides insights into the evolution of the oldest plant symbiosis.</title>
        <authorList>
            <consortium name="DOE Joint Genome Institute"/>
            <person name="Tisserant E."/>
            <person name="Malbreil M."/>
            <person name="Kuo A."/>
            <person name="Kohler A."/>
            <person name="Symeonidi A."/>
            <person name="Balestrini R."/>
            <person name="Charron P."/>
            <person name="Duensing N."/>
            <person name="Frei-dit-Frey N."/>
            <person name="Gianinazzi-Pearson V."/>
            <person name="Gilbert B."/>
            <person name="Handa Y."/>
            <person name="Hijri M."/>
            <person name="Kaul R."/>
            <person name="Kawaguchi M."/>
            <person name="Krajinski F."/>
            <person name="Lammers P."/>
            <person name="Lapierre D."/>
            <person name="Masclaux F.G."/>
            <person name="Murat C."/>
            <person name="Morin E."/>
            <person name="Ndikumana S."/>
            <person name="Pagni M."/>
            <person name="Petitpierre D."/>
            <person name="Requena N."/>
            <person name="Rosikiewicz P."/>
            <person name="Riley R."/>
            <person name="Saito K."/>
            <person name="San Clemente H."/>
            <person name="Shapiro H."/>
            <person name="van Tuinen D."/>
            <person name="Becard G."/>
            <person name="Bonfante P."/>
            <person name="Paszkowski U."/>
            <person name="Shachar-Hill Y."/>
            <person name="Young J.P."/>
            <person name="Sanders I.R."/>
            <person name="Henrissat B."/>
            <person name="Rensing S.A."/>
            <person name="Grigoriev I.V."/>
            <person name="Corradi N."/>
            <person name="Roux C."/>
            <person name="Martin F."/>
        </authorList>
    </citation>
    <scope>NUCLEOTIDE SEQUENCE</scope>
    <source>
        <strain evidence="2">DAOM 197198</strain>
    </source>
</reference>
<gene>
    <name evidence="2" type="ORF">GLOINDRAFT_23323</name>
</gene>
<dbReference type="InterPro" id="IPR004875">
    <property type="entry name" value="DDE_SF_endonuclease_dom"/>
</dbReference>
<dbReference type="eggNOG" id="KOG3105">
    <property type="taxonomic scope" value="Eukaryota"/>
</dbReference>
<dbReference type="EMBL" id="KI281465">
    <property type="protein sequence ID" value="ESA15952.1"/>
    <property type="molecule type" value="Genomic_DNA"/>
</dbReference>
<accession>U9U8D5</accession>
<evidence type="ECO:0000313" key="2">
    <source>
        <dbReference type="EMBL" id="ESA15952.1"/>
    </source>
</evidence>
<evidence type="ECO:0000259" key="1">
    <source>
        <dbReference type="Pfam" id="PF03184"/>
    </source>
</evidence>
<protein>
    <recommendedName>
        <fullName evidence="1">DDE-1 domain-containing protein</fullName>
    </recommendedName>
</protein>